<accession>A0A445CPF8</accession>
<feature type="domain" description="Aminotransferase-like plant mobile" evidence="2">
    <location>
        <begin position="35"/>
        <end position="186"/>
    </location>
</feature>
<gene>
    <name evidence="3" type="ORF">Ahy_A06g027677</name>
</gene>
<evidence type="ECO:0000313" key="4">
    <source>
        <dbReference type="Proteomes" id="UP000289738"/>
    </source>
</evidence>
<feature type="region of interest" description="Disordered" evidence="1">
    <location>
        <begin position="458"/>
        <end position="493"/>
    </location>
</feature>
<dbReference type="GO" id="GO:0010073">
    <property type="term" value="P:meristem maintenance"/>
    <property type="evidence" value="ECO:0007669"/>
    <property type="project" value="InterPro"/>
</dbReference>
<feature type="region of interest" description="Disordered" evidence="1">
    <location>
        <begin position="202"/>
        <end position="249"/>
    </location>
</feature>
<feature type="compositionally biased region" description="Low complexity" evidence="1">
    <location>
        <begin position="469"/>
        <end position="493"/>
    </location>
</feature>
<dbReference type="PANTHER" id="PTHR46033:SF8">
    <property type="entry name" value="PROTEIN MAINTENANCE OF MERISTEMS-LIKE"/>
    <property type="match status" value="1"/>
</dbReference>
<reference evidence="3 4" key="1">
    <citation type="submission" date="2019-01" db="EMBL/GenBank/DDBJ databases">
        <title>Sequencing of cultivated peanut Arachis hypogaea provides insights into genome evolution and oil improvement.</title>
        <authorList>
            <person name="Chen X."/>
        </authorList>
    </citation>
    <scope>NUCLEOTIDE SEQUENCE [LARGE SCALE GENOMIC DNA]</scope>
    <source>
        <strain evidence="4">cv. Fuhuasheng</strain>
        <tissue evidence="3">Leaves</tissue>
    </source>
</reference>
<evidence type="ECO:0000256" key="1">
    <source>
        <dbReference type="SAM" id="MobiDB-lite"/>
    </source>
</evidence>
<feature type="compositionally biased region" description="Basic and acidic residues" evidence="1">
    <location>
        <begin position="398"/>
        <end position="410"/>
    </location>
</feature>
<dbReference type="EMBL" id="SDMP01000006">
    <property type="protein sequence ID" value="RYR52809.1"/>
    <property type="molecule type" value="Genomic_DNA"/>
</dbReference>
<protein>
    <recommendedName>
        <fullName evidence="2">Aminotransferase-like plant mobile domain-containing protein</fullName>
    </recommendedName>
</protein>
<dbReference type="AlphaFoldDB" id="A0A445CPF8"/>
<dbReference type="PANTHER" id="PTHR46033">
    <property type="entry name" value="PROTEIN MAIN-LIKE 2"/>
    <property type="match status" value="1"/>
</dbReference>
<name>A0A445CPF8_ARAHY</name>
<comment type="caution">
    <text evidence="3">The sequence shown here is derived from an EMBL/GenBank/DDBJ whole genome shotgun (WGS) entry which is preliminary data.</text>
</comment>
<evidence type="ECO:0000259" key="2">
    <source>
        <dbReference type="Pfam" id="PF10536"/>
    </source>
</evidence>
<keyword evidence="4" id="KW-1185">Reference proteome</keyword>
<feature type="region of interest" description="Disordered" evidence="1">
    <location>
        <begin position="375"/>
        <end position="429"/>
    </location>
</feature>
<proteinExistence type="predicted"/>
<evidence type="ECO:0000313" key="3">
    <source>
        <dbReference type="EMBL" id="RYR52809.1"/>
    </source>
</evidence>
<sequence length="493" mass="56299">MKKLRMLTCEHPVPPDWYNDRRYVKCHIMLLIGTILWRNWERGDRRYRYMKLADFRKAFDELQEGEFVWVAYAVDRVDPNIIPAEIYMHSVVWSATVPLVSFECIEWHATDRYRRQFGLVQGVPQEVRNLDKAHGEVLTGPKNFNWATAPTHYSWVMHWTNRYHHILSELPIPSQHQLETYMHWYRGKYGNRLYLSNLVGEENDEGNQDLDGGNHDMNEGSQDMDDDNEEQEPHSPEIPPTNPLPQEQTQFSGQYVPQTHFNPSFTQHQQYWGMSQFDPGKGGSFSQLLGLMAGEAGQSQFGHQNELMPGRHSLDARYPGHTSSVASGGFVSVESSRSDGGRGVFNSQNPYAVSMGLIEENDNTLEQEIDAYLVDNPDDEDDDEDDEIEEFDEDEESRNDGQTRTPDDQAKGYNLRIDPPRRSANRYTPSVFKKAAKKCKKFVKDVKWAIRKNSGTCMTSKSKTRMNDGSSNGSSFASAFATSVTSGAVTPSP</sequence>
<organism evidence="3 4">
    <name type="scientific">Arachis hypogaea</name>
    <name type="common">Peanut</name>
    <dbReference type="NCBI Taxonomy" id="3818"/>
    <lineage>
        <taxon>Eukaryota</taxon>
        <taxon>Viridiplantae</taxon>
        <taxon>Streptophyta</taxon>
        <taxon>Embryophyta</taxon>
        <taxon>Tracheophyta</taxon>
        <taxon>Spermatophyta</taxon>
        <taxon>Magnoliopsida</taxon>
        <taxon>eudicotyledons</taxon>
        <taxon>Gunneridae</taxon>
        <taxon>Pentapetalae</taxon>
        <taxon>rosids</taxon>
        <taxon>fabids</taxon>
        <taxon>Fabales</taxon>
        <taxon>Fabaceae</taxon>
        <taxon>Papilionoideae</taxon>
        <taxon>50 kb inversion clade</taxon>
        <taxon>dalbergioids sensu lato</taxon>
        <taxon>Dalbergieae</taxon>
        <taxon>Pterocarpus clade</taxon>
        <taxon>Arachis</taxon>
    </lineage>
</organism>
<dbReference type="InterPro" id="IPR019557">
    <property type="entry name" value="AminoTfrase-like_pln_mobile"/>
</dbReference>
<dbReference type="InterPro" id="IPR044824">
    <property type="entry name" value="MAIN-like"/>
</dbReference>
<feature type="compositionally biased region" description="Acidic residues" evidence="1">
    <location>
        <begin position="376"/>
        <end position="397"/>
    </location>
</feature>
<dbReference type="Pfam" id="PF10536">
    <property type="entry name" value="PMD"/>
    <property type="match status" value="1"/>
</dbReference>
<dbReference type="Proteomes" id="UP000289738">
    <property type="component" value="Chromosome A06"/>
</dbReference>